<keyword evidence="4" id="KW-1133">Transmembrane helix</keyword>
<dbReference type="GO" id="GO:0007166">
    <property type="term" value="P:cell surface receptor signaling pathway"/>
    <property type="evidence" value="ECO:0007669"/>
    <property type="project" value="UniProtKB-ARBA"/>
</dbReference>
<dbReference type="SUPFAM" id="SSF48726">
    <property type="entry name" value="Immunoglobulin"/>
    <property type="match status" value="2"/>
</dbReference>
<accession>A0A6P8SUA0</accession>
<dbReference type="GO" id="GO:0002764">
    <property type="term" value="P:immune response-regulating signaling pathway"/>
    <property type="evidence" value="ECO:0007669"/>
    <property type="project" value="TreeGrafter"/>
</dbReference>
<dbReference type="AlphaFoldDB" id="A0A6P8SUA0"/>
<sequence length="420" mass="46409">MNKAVVVFLKDQKYVTELKESGLMVNEEYIQVSPLATPSTRITVSGVPPFIPNEALERELKRFVPQQKPTLSVTSPGGEVLVGPDGPEVTWGQSVSISCSASTLPQQLFSKTTFILEKTSSSFRESRTAGSSSASFSIQEVNLEHEGWYRCQYQIRASRSPFSDSVRLSVSVPLQRPKLSVTSPSGGLFWSPEGAEVTRGHSFLLTCSIAPQYPGGLFSLLFSGSRLNVSRPAVNHSASFSFPAAGPEQQGSYSCLYEVTLSSSRTFTSTQEAPLTVIITFPVMVLVSSVCGGGLLLVLLVLGGVFFFFLIRRRRPVDLNQTPMSVTAINEYKEEEDEEEENVYMNVDDLVPQKKQKSGRAEEEDIDVYEQQESCADFREDEEDGEERESSDDEDDYVNVALSEQVVSGEDEDEDVYQNL</sequence>
<dbReference type="SMART" id="SM00409">
    <property type="entry name" value="IG"/>
    <property type="match status" value="2"/>
</dbReference>
<name>A0A6P8SUA0_GYMAC</name>
<dbReference type="KEGG" id="gacu:117534405"/>
<dbReference type="PANTHER" id="PTHR11738:SF186">
    <property type="entry name" value="OSTEOCLAST-ASSOCIATED IMMUNOGLOBULIN-LIKE RECEPTOR"/>
    <property type="match status" value="1"/>
</dbReference>
<keyword evidence="4" id="KW-0812">Transmembrane</keyword>
<dbReference type="Gene3D" id="2.60.40.10">
    <property type="entry name" value="Immunoglobulins"/>
    <property type="match status" value="2"/>
</dbReference>
<evidence type="ECO:0000313" key="7">
    <source>
        <dbReference type="RefSeq" id="XP_034054484.1"/>
    </source>
</evidence>
<keyword evidence="1" id="KW-1015">Disulfide bond</keyword>
<dbReference type="RefSeq" id="XP_034054484.1">
    <property type="nucleotide sequence ID" value="XM_034198593.1"/>
</dbReference>
<feature type="compositionally biased region" description="Acidic residues" evidence="3">
    <location>
        <begin position="379"/>
        <end position="397"/>
    </location>
</feature>
<keyword evidence="4" id="KW-0472">Membrane</keyword>
<dbReference type="PROSITE" id="PS50835">
    <property type="entry name" value="IG_LIKE"/>
    <property type="match status" value="2"/>
</dbReference>
<dbReference type="InterPro" id="IPR003598">
    <property type="entry name" value="Ig_sub2"/>
</dbReference>
<feature type="transmembrane region" description="Helical" evidence="4">
    <location>
        <begin position="278"/>
        <end position="311"/>
    </location>
</feature>
<dbReference type="InParanoid" id="A0A6P8SUA0"/>
<evidence type="ECO:0000313" key="6">
    <source>
        <dbReference type="Proteomes" id="UP000515161"/>
    </source>
</evidence>
<evidence type="ECO:0000256" key="4">
    <source>
        <dbReference type="SAM" id="Phobius"/>
    </source>
</evidence>
<evidence type="ECO:0000256" key="3">
    <source>
        <dbReference type="SAM" id="MobiDB-lite"/>
    </source>
</evidence>
<dbReference type="Pfam" id="PF00047">
    <property type="entry name" value="ig"/>
    <property type="match status" value="2"/>
</dbReference>
<dbReference type="InterPro" id="IPR050412">
    <property type="entry name" value="Ig-like_Receptors_ImmuneReg"/>
</dbReference>
<dbReference type="InterPro" id="IPR007110">
    <property type="entry name" value="Ig-like_dom"/>
</dbReference>
<dbReference type="GeneID" id="117534405"/>
<feature type="compositionally biased region" description="Acidic residues" evidence="3">
    <location>
        <begin position="409"/>
        <end position="420"/>
    </location>
</feature>
<reference evidence="7" key="1">
    <citation type="submission" date="2025-08" db="UniProtKB">
        <authorList>
            <consortium name="RefSeq"/>
        </authorList>
    </citation>
    <scope>IDENTIFICATION</scope>
</reference>
<protein>
    <submittedName>
        <fullName evidence="7">Uncharacterized protein LOC117534405 isoform X1</fullName>
    </submittedName>
</protein>
<organism evidence="6 7">
    <name type="scientific">Gymnodraco acuticeps</name>
    <name type="common">Antarctic dragonfish</name>
    <dbReference type="NCBI Taxonomy" id="8218"/>
    <lineage>
        <taxon>Eukaryota</taxon>
        <taxon>Metazoa</taxon>
        <taxon>Chordata</taxon>
        <taxon>Craniata</taxon>
        <taxon>Vertebrata</taxon>
        <taxon>Euteleostomi</taxon>
        <taxon>Actinopterygii</taxon>
        <taxon>Neopterygii</taxon>
        <taxon>Teleostei</taxon>
        <taxon>Neoteleostei</taxon>
        <taxon>Acanthomorphata</taxon>
        <taxon>Eupercaria</taxon>
        <taxon>Perciformes</taxon>
        <taxon>Notothenioidei</taxon>
        <taxon>Bathydraconidae</taxon>
        <taxon>Gymnodraco</taxon>
    </lineage>
</organism>
<keyword evidence="2" id="KW-0393">Immunoglobulin domain</keyword>
<dbReference type="InterPro" id="IPR003599">
    <property type="entry name" value="Ig_sub"/>
</dbReference>
<proteinExistence type="predicted"/>
<feature type="domain" description="Ig-like" evidence="5">
    <location>
        <begin position="69"/>
        <end position="169"/>
    </location>
</feature>
<evidence type="ECO:0000256" key="1">
    <source>
        <dbReference type="ARBA" id="ARBA00023157"/>
    </source>
</evidence>
<dbReference type="InterPro" id="IPR036179">
    <property type="entry name" value="Ig-like_dom_sf"/>
</dbReference>
<dbReference type="Proteomes" id="UP000515161">
    <property type="component" value="Unplaced"/>
</dbReference>
<dbReference type="InterPro" id="IPR013783">
    <property type="entry name" value="Ig-like_fold"/>
</dbReference>
<feature type="domain" description="Ig-like" evidence="5">
    <location>
        <begin position="177"/>
        <end position="268"/>
    </location>
</feature>
<dbReference type="SMART" id="SM00408">
    <property type="entry name" value="IGc2"/>
    <property type="match status" value="2"/>
</dbReference>
<dbReference type="InterPro" id="IPR013151">
    <property type="entry name" value="Immunoglobulin_dom"/>
</dbReference>
<feature type="region of interest" description="Disordered" evidence="3">
    <location>
        <begin position="354"/>
        <end position="420"/>
    </location>
</feature>
<keyword evidence="6" id="KW-1185">Reference proteome</keyword>
<evidence type="ECO:0000256" key="2">
    <source>
        <dbReference type="ARBA" id="ARBA00023319"/>
    </source>
</evidence>
<gene>
    <name evidence="7" type="primary">LOC117534405</name>
</gene>
<evidence type="ECO:0000259" key="5">
    <source>
        <dbReference type="PROSITE" id="PS50835"/>
    </source>
</evidence>
<dbReference type="OrthoDB" id="8921166at2759"/>
<dbReference type="PANTHER" id="PTHR11738">
    <property type="entry name" value="MHC CLASS I NK CELL RECEPTOR"/>
    <property type="match status" value="1"/>
</dbReference>